<sequence>MSENIVIVDAGRSAIGSFGGSLSSLSATEIGTAVLKGLLARTGIAPDRIDEVILGQVLTAGVGQNPARQTTLKAGLPHSVPAMTINKVCGSGLKAVHLAMQAIACGDADIVIAGGQESMSQSSHVLPRSRDGQRMGDWSMKDTMIVDGLWDAFNNYHMGTTAENIAQKYGFSREQQDAFAAASQQKTEAAQKAGRFRDEIIPIEIPQRKGDPLVFDTDEFPRHGTTAESLGKLRPAFSKDGSVTAGNASGINDGAAMVVVMKESKARELGLKPMARLVAFASAGVDPAIMGTGPIPASTKCLEKAGWTPADLDLIEANEAFAAQAMSVNQDMGWDLSKVNVNGGAIAIGHPIGASGARVLVTLLYEMQKRDAKKGLATLCIGGGQGVALAVERM</sequence>
<keyword evidence="3 4" id="KW-0012">Acyltransferase</keyword>
<evidence type="ECO:0000256" key="2">
    <source>
        <dbReference type="ARBA" id="ARBA00022679"/>
    </source>
</evidence>
<gene>
    <name evidence="7" type="primary">phbA</name>
    <name evidence="7" type="ORF">Atep_02370</name>
</gene>
<keyword evidence="8" id="KW-1185">Reference proteome</keyword>
<accession>A0ABN6G6D6</accession>
<dbReference type="InterPro" id="IPR016039">
    <property type="entry name" value="Thiolase-like"/>
</dbReference>
<organism evidence="7 8">
    <name type="scientific">Allochromatium tepidum</name>
    <dbReference type="NCBI Taxonomy" id="553982"/>
    <lineage>
        <taxon>Bacteria</taxon>
        <taxon>Pseudomonadati</taxon>
        <taxon>Pseudomonadota</taxon>
        <taxon>Gammaproteobacteria</taxon>
        <taxon>Chromatiales</taxon>
        <taxon>Chromatiaceae</taxon>
        <taxon>Allochromatium</taxon>
    </lineage>
</organism>
<dbReference type="PROSITE" id="PS00099">
    <property type="entry name" value="THIOLASE_3"/>
    <property type="match status" value="1"/>
</dbReference>
<proteinExistence type="inferred from homology"/>
<dbReference type="EMBL" id="AP024563">
    <property type="protein sequence ID" value="BCU05560.1"/>
    <property type="molecule type" value="Genomic_DNA"/>
</dbReference>
<dbReference type="PANTHER" id="PTHR18919">
    <property type="entry name" value="ACETYL-COA C-ACYLTRANSFERASE"/>
    <property type="match status" value="1"/>
</dbReference>
<comment type="similarity">
    <text evidence="1 4">Belongs to the thiolase-like superfamily. Thiolase family.</text>
</comment>
<evidence type="ECO:0000313" key="8">
    <source>
        <dbReference type="Proteomes" id="UP000680679"/>
    </source>
</evidence>
<evidence type="ECO:0000256" key="4">
    <source>
        <dbReference type="RuleBase" id="RU003557"/>
    </source>
</evidence>
<dbReference type="InterPro" id="IPR020616">
    <property type="entry name" value="Thiolase_N"/>
</dbReference>
<dbReference type="NCBIfam" id="TIGR01930">
    <property type="entry name" value="AcCoA-C-Actrans"/>
    <property type="match status" value="1"/>
</dbReference>
<dbReference type="InterPro" id="IPR020617">
    <property type="entry name" value="Thiolase_C"/>
</dbReference>
<name>A0ABN6G6D6_9GAMM</name>
<evidence type="ECO:0000313" key="7">
    <source>
        <dbReference type="EMBL" id="BCU05560.1"/>
    </source>
</evidence>
<dbReference type="PIRSF" id="PIRSF000429">
    <property type="entry name" value="Ac-CoA_Ac_transf"/>
    <property type="match status" value="1"/>
</dbReference>
<dbReference type="InterPro" id="IPR020610">
    <property type="entry name" value="Thiolase_AS"/>
</dbReference>
<dbReference type="PROSITE" id="PS00737">
    <property type="entry name" value="THIOLASE_2"/>
    <property type="match status" value="1"/>
</dbReference>
<dbReference type="Proteomes" id="UP000680679">
    <property type="component" value="Chromosome"/>
</dbReference>
<protein>
    <submittedName>
        <fullName evidence="7">Acetyl-CoA acetyltransferase</fullName>
    </submittedName>
</protein>
<dbReference type="CDD" id="cd00751">
    <property type="entry name" value="thiolase"/>
    <property type="match status" value="1"/>
</dbReference>
<dbReference type="Pfam" id="PF00108">
    <property type="entry name" value="Thiolase_N"/>
    <property type="match status" value="1"/>
</dbReference>
<dbReference type="RefSeq" id="WP_213379720.1">
    <property type="nucleotide sequence ID" value="NZ_AP024563.1"/>
</dbReference>
<evidence type="ECO:0000259" key="5">
    <source>
        <dbReference type="Pfam" id="PF00108"/>
    </source>
</evidence>
<dbReference type="InterPro" id="IPR020615">
    <property type="entry name" value="Thiolase_acyl_enz_int_AS"/>
</dbReference>
<evidence type="ECO:0000259" key="6">
    <source>
        <dbReference type="Pfam" id="PF02803"/>
    </source>
</evidence>
<dbReference type="InterPro" id="IPR002155">
    <property type="entry name" value="Thiolase"/>
</dbReference>
<keyword evidence="2 4" id="KW-0808">Transferase</keyword>
<dbReference type="PANTHER" id="PTHR18919:SF107">
    <property type="entry name" value="ACETYL-COA ACETYLTRANSFERASE, CYTOSOLIC"/>
    <property type="match status" value="1"/>
</dbReference>
<dbReference type="Pfam" id="PF02803">
    <property type="entry name" value="Thiolase_C"/>
    <property type="match status" value="1"/>
</dbReference>
<dbReference type="SUPFAM" id="SSF53901">
    <property type="entry name" value="Thiolase-like"/>
    <property type="match status" value="2"/>
</dbReference>
<dbReference type="Gene3D" id="3.40.47.10">
    <property type="match status" value="2"/>
</dbReference>
<feature type="domain" description="Thiolase N-terminal" evidence="5">
    <location>
        <begin position="5"/>
        <end position="264"/>
    </location>
</feature>
<evidence type="ECO:0000256" key="3">
    <source>
        <dbReference type="ARBA" id="ARBA00023315"/>
    </source>
</evidence>
<dbReference type="PROSITE" id="PS00098">
    <property type="entry name" value="THIOLASE_1"/>
    <property type="match status" value="1"/>
</dbReference>
<evidence type="ECO:0000256" key="1">
    <source>
        <dbReference type="ARBA" id="ARBA00010982"/>
    </source>
</evidence>
<dbReference type="InterPro" id="IPR020613">
    <property type="entry name" value="Thiolase_CS"/>
</dbReference>
<feature type="domain" description="Thiolase C-terminal" evidence="6">
    <location>
        <begin position="271"/>
        <end position="393"/>
    </location>
</feature>
<reference evidence="7 8" key="1">
    <citation type="submission" date="2021-04" db="EMBL/GenBank/DDBJ databases">
        <title>Complete genome sequencing of Allochromatium tepidum strain NZ.</title>
        <authorList>
            <person name="Tsukatani Y."/>
            <person name="Mori H."/>
        </authorList>
    </citation>
    <scope>NUCLEOTIDE SEQUENCE [LARGE SCALE GENOMIC DNA]</scope>
    <source>
        <strain evidence="7 8">NZ</strain>
    </source>
</reference>